<proteinExistence type="predicted"/>
<sequence length="201" mass="21616">MHTLPKSGSTPPPHPRTDLSLTRLGIIPPHPREAGGTSPVSNMGRGSSLGCALRFRGQRPDADTDALGWEQCEIVDKVMSVADHVTSMGPTTDTGGELASMEGAYYSWVHVLGPLFSNVKHLLPMTMHIYTHFTLRAGPTFSFQLHFSEARAFTRVGQKALKPLPKRGHSEGGSKGSLKPPPERGHSQGGSKGSLKPLFSK</sequence>
<dbReference type="EMBL" id="CM055094">
    <property type="protein sequence ID" value="KAJ7562252.1"/>
    <property type="molecule type" value="Genomic_DNA"/>
</dbReference>
<accession>A0ACC2E776</accession>
<protein>
    <submittedName>
        <fullName evidence="1">Uncharacterized protein</fullName>
    </submittedName>
</protein>
<name>A0ACC2E776_DIPCM</name>
<evidence type="ECO:0000313" key="2">
    <source>
        <dbReference type="Proteomes" id="UP001162992"/>
    </source>
</evidence>
<comment type="caution">
    <text evidence="1">The sequence shown here is derived from an EMBL/GenBank/DDBJ whole genome shotgun (WGS) entry which is preliminary data.</text>
</comment>
<keyword evidence="2" id="KW-1185">Reference proteome</keyword>
<gene>
    <name evidence="1" type="ORF">O6H91_03G061300</name>
</gene>
<organism evidence="1 2">
    <name type="scientific">Diphasiastrum complanatum</name>
    <name type="common">Issler's clubmoss</name>
    <name type="synonym">Lycopodium complanatum</name>
    <dbReference type="NCBI Taxonomy" id="34168"/>
    <lineage>
        <taxon>Eukaryota</taxon>
        <taxon>Viridiplantae</taxon>
        <taxon>Streptophyta</taxon>
        <taxon>Embryophyta</taxon>
        <taxon>Tracheophyta</taxon>
        <taxon>Lycopodiopsida</taxon>
        <taxon>Lycopodiales</taxon>
        <taxon>Lycopodiaceae</taxon>
        <taxon>Lycopodioideae</taxon>
        <taxon>Diphasiastrum</taxon>
    </lineage>
</organism>
<evidence type="ECO:0000313" key="1">
    <source>
        <dbReference type="EMBL" id="KAJ7562252.1"/>
    </source>
</evidence>
<dbReference type="Proteomes" id="UP001162992">
    <property type="component" value="Chromosome 3"/>
</dbReference>
<reference evidence="2" key="1">
    <citation type="journal article" date="2024" name="Proc. Natl. Acad. Sci. U.S.A.">
        <title>Extraordinary preservation of gene collinearity over three hundred million years revealed in homosporous lycophytes.</title>
        <authorList>
            <person name="Li C."/>
            <person name="Wickell D."/>
            <person name="Kuo L.Y."/>
            <person name="Chen X."/>
            <person name="Nie B."/>
            <person name="Liao X."/>
            <person name="Peng D."/>
            <person name="Ji J."/>
            <person name="Jenkins J."/>
            <person name="Williams M."/>
            <person name="Shu S."/>
            <person name="Plott C."/>
            <person name="Barry K."/>
            <person name="Rajasekar S."/>
            <person name="Grimwood J."/>
            <person name="Han X."/>
            <person name="Sun S."/>
            <person name="Hou Z."/>
            <person name="He W."/>
            <person name="Dai G."/>
            <person name="Sun C."/>
            <person name="Schmutz J."/>
            <person name="Leebens-Mack J.H."/>
            <person name="Li F.W."/>
            <person name="Wang L."/>
        </authorList>
    </citation>
    <scope>NUCLEOTIDE SEQUENCE [LARGE SCALE GENOMIC DNA]</scope>
    <source>
        <strain evidence="2">cv. PW_Plant_1</strain>
    </source>
</reference>